<reference evidence="3 4" key="1">
    <citation type="journal article" date="2012" name="J. Bacteriol.">
        <title>Genome sequence of Mycobacterium hassiacum DSM 44199, a rare source of heat-stable mycobacterial proteins.</title>
        <authorList>
            <person name="Tiago I."/>
            <person name="Maranha A."/>
            <person name="Mendes V."/>
            <person name="Alarico S."/>
            <person name="Moynihan P.J."/>
            <person name="Clarke A.J."/>
            <person name="Macedo-Ribeiro S."/>
            <person name="Pereira P.J."/>
            <person name="Empadinhas N."/>
        </authorList>
    </citation>
    <scope>NUCLEOTIDE SEQUENCE [LARGE SCALE GENOMIC DNA]</scope>
    <source>
        <strain evidence="4">DSM 44199 / CIP 105218 / JCM 12690 / 3849</strain>
    </source>
</reference>
<dbReference type="STRING" id="1122247.GCA_000379865_03873"/>
<dbReference type="eggNOG" id="COG1073">
    <property type="taxonomic scope" value="Bacteria"/>
</dbReference>
<dbReference type="AlphaFoldDB" id="K5BKH0"/>
<comment type="caution">
    <text evidence="3">The sequence shown here is derived from an EMBL/GenBank/DDBJ whole genome shotgun (WGS) entry which is preliminary data.</text>
</comment>
<evidence type="ECO:0000313" key="4">
    <source>
        <dbReference type="Proteomes" id="UP000006265"/>
    </source>
</evidence>
<feature type="compositionally biased region" description="Low complexity" evidence="1">
    <location>
        <begin position="176"/>
        <end position="207"/>
    </location>
</feature>
<evidence type="ECO:0000313" key="3">
    <source>
        <dbReference type="EMBL" id="EKF24849.1"/>
    </source>
</evidence>
<feature type="compositionally biased region" description="Low complexity" evidence="1">
    <location>
        <begin position="269"/>
        <end position="284"/>
    </location>
</feature>
<dbReference type="RefSeq" id="WP_005625352.1">
    <property type="nucleotide sequence ID" value="NZ_AMRA01000027.1"/>
</dbReference>
<dbReference type="OrthoDB" id="4568724at2"/>
<keyword evidence="4" id="KW-1185">Reference proteome</keyword>
<dbReference type="Gene3D" id="3.40.50.1820">
    <property type="entry name" value="alpha/beta hydrolase"/>
    <property type="match status" value="1"/>
</dbReference>
<keyword evidence="2" id="KW-0732">Signal</keyword>
<dbReference type="GO" id="GO:0016787">
    <property type="term" value="F:hydrolase activity"/>
    <property type="evidence" value="ECO:0007669"/>
    <property type="project" value="UniProtKB-KW"/>
</dbReference>
<evidence type="ECO:0000256" key="2">
    <source>
        <dbReference type="SAM" id="SignalP"/>
    </source>
</evidence>
<proteinExistence type="predicted"/>
<feature type="signal peptide" evidence="2">
    <location>
        <begin position="1"/>
        <end position="28"/>
    </location>
</feature>
<feature type="chain" id="PRO_5043870329" evidence="2">
    <location>
        <begin position="29"/>
        <end position="710"/>
    </location>
</feature>
<dbReference type="PATRIC" id="fig|1122247.3.peg.982"/>
<organism evidence="3 4">
    <name type="scientific">Mycolicibacterium hassiacum (strain DSM 44199 / CIP 105218 / JCM 12690 / 3849)</name>
    <name type="common">Mycobacterium hassiacum</name>
    <dbReference type="NCBI Taxonomy" id="1122247"/>
    <lineage>
        <taxon>Bacteria</taxon>
        <taxon>Bacillati</taxon>
        <taxon>Actinomycetota</taxon>
        <taxon>Actinomycetes</taxon>
        <taxon>Mycobacteriales</taxon>
        <taxon>Mycobacteriaceae</taxon>
        <taxon>Mycolicibacterium</taxon>
    </lineage>
</organism>
<protein>
    <submittedName>
        <fullName evidence="3">Alpha/beta hydrolase family protein</fullName>
    </submittedName>
</protein>
<dbReference type="Proteomes" id="UP000006265">
    <property type="component" value="Unassembled WGS sequence"/>
</dbReference>
<sequence>MGERMVRWIAAGALTVVLSAATVIGAGAAIADDGTAGAGAGTSSAGESTDSAGAQRASSSERRDRKPSRVTGPGAGRPDPAGVHSPTGKRQHRAVGGVRRSGAAEHAGDGSGAGPDSAHRRAGSFGRAGVRGAAGKPAHGEGTRPDLGAAVDAAGDPQGGASTVAGTGGDWADGQPTGADPTAGNPAAGDPAAGNSATGNSAAGESTHNVAEGTAPAPPAGDLGAVPSGESFTGEQPAGRRPTAASGDSHAGPVAQAGQPRLGEQRTDATALAGAAGGQQPEQAVVSLAPARRSAASPAAGYPARAADPGPESTTAAFAVAAPTAATALATAPPIRALLDVIGTVVFNLYAAVTRLVGGPPILPPNSGVRVSSSTLRLDCGCGDGRSIEVPADWYIPEPVDGQDPPERLIYLQHGFLAAGPWYSHTAALLAEQTNSIVVAPTITSNFLDTDGCWLGADPMHASMARLFDEDNTALADSAAAAGLDIEIPQRVVLVGHSLGGRAVSGIAGHMVANGTDDRLAGVLLLDGVGLDDPARMQAMLAAVPPDIPIYQLAAPVYFWNNFGGGLQALAQARPGTFIGVTLVDGSHVDSMRGGNPLIQFAQELVAGFSRPQNSAAAQILMVDWVNAMFSGGPALGEDLAPGEAMVLDTPNGPATLVALPNTLTKPFLFNMLRPFVPLLDLFAVFEPYCGPAATREPGGSPGCSGTVAA</sequence>
<dbReference type="SUPFAM" id="SSF53474">
    <property type="entry name" value="alpha/beta-Hydrolases"/>
    <property type="match status" value="1"/>
</dbReference>
<feature type="compositionally biased region" description="Low complexity" evidence="1">
    <location>
        <begin position="32"/>
        <end position="54"/>
    </location>
</feature>
<name>K5BKH0_MYCHD</name>
<gene>
    <name evidence="3" type="ORF">C731_1024</name>
</gene>
<feature type="region of interest" description="Disordered" evidence="1">
    <location>
        <begin position="32"/>
        <end position="284"/>
    </location>
</feature>
<evidence type="ECO:0000256" key="1">
    <source>
        <dbReference type="SAM" id="MobiDB-lite"/>
    </source>
</evidence>
<dbReference type="EMBL" id="AMRA01000027">
    <property type="protein sequence ID" value="EKF24849.1"/>
    <property type="molecule type" value="Genomic_DNA"/>
</dbReference>
<dbReference type="InterPro" id="IPR029058">
    <property type="entry name" value="AB_hydrolase_fold"/>
</dbReference>
<accession>K5BKH0</accession>
<keyword evidence="3" id="KW-0378">Hydrolase</keyword>